<protein>
    <submittedName>
        <fullName evidence="1">Uncharacterized protein</fullName>
    </submittedName>
</protein>
<evidence type="ECO:0000313" key="2">
    <source>
        <dbReference type="Proteomes" id="UP000252357"/>
    </source>
</evidence>
<name>A0A368L6D2_9BURK</name>
<reference evidence="1 2" key="1">
    <citation type="journal article" date="2018" name="Int. J. Syst. Evol. Microbiol.">
        <title>Parvibium lacunae gen. nov., sp. nov., a new member of the family Alcaligenaceae isolated from a freshwater pond.</title>
        <authorList>
            <person name="Chen W.M."/>
            <person name="Xie P.B."/>
            <person name="Hsu M.Y."/>
            <person name="Sheu S.Y."/>
        </authorList>
    </citation>
    <scope>NUCLEOTIDE SEQUENCE [LARGE SCALE GENOMIC DNA]</scope>
    <source>
        <strain evidence="1 2">KMB9</strain>
    </source>
</reference>
<gene>
    <name evidence="1" type="ORF">DU000_00010</name>
</gene>
<keyword evidence="2" id="KW-1185">Reference proteome</keyword>
<evidence type="ECO:0000313" key="1">
    <source>
        <dbReference type="EMBL" id="RCS59186.1"/>
    </source>
</evidence>
<dbReference type="EMBL" id="QPGB01000001">
    <property type="protein sequence ID" value="RCS59186.1"/>
    <property type="molecule type" value="Genomic_DNA"/>
</dbReference>
<sequence length="227" mass="26059">MMKKTYVFPHRIWQQLFAASIALLCVNVFAEDVYKDFWVAAEKAPIYDKPNGLAGGEYTWAEGVQAYTKKLKSAPIGWIPLLKYQANPALSTSYLWLRRQDLWDGKPKKVIACWPIKRIEYTVGHWAIEINFKPDGSGVAEELTDIADGNIGPYKTHAYMSQNIVLFSALDKDKRFFFTAGYKPEDRHLYPNGTKEWTEQTLFDEKELKGCTAQPVVKQKNTRNPSR</sequence>
<proteinExistence type="predicted"/>
<comment type="caution">
    <text evidence="1">The sequence shown here is derived from an EMBL/GenBank/DDBJ whole genome shotgun (WGS) entry which is preliminary data.</text>
</comment>
<dbReference type="AlphaFoldDB" id="A0A368L6D2"/>
<organism evidence="1 2">
    <name type="scientific">Parvibium lacunae</name>
    <dbReference type="NCBI Taxonomy" id="1888893"/>
    <lineage>
        <taxon>Bacteria</taxon>
        <taxon>Pseudomonadati</taxon>
        <taxon>Pseudomonadota</taxon>
        <taxon>Betaproteobacteria</taxon>
        <taxon>Burkholderiales</taxon>
        <taxon>Alcaligenaceae</taxon>
        <taxon>Parvibium</taxon>
    </lineage>
</organism>
<dbReference type="Proteomes" id="UP000252357">
    <property type="component" value="Unassembled WGS sequence"/>
</dbReference>
<accession>A0A368L6D2</accession>